<dbReference type="SUPFAM" id="SSF53850">
    <property type="entry name" value="Periplasmic binding protein-like II"/>
    <property type="match status" value="1"/>
</dbReference>
<dbReference type="Gene3D" id="3.40.190.10">
    <property type="entry name" value="Periplasmic binding protein-like II"/>
    <property type="match status" value="1"/>
</dbReference>
<dbReference type="Pfam" id="PF12793">
    <property type="entry name" value="SgrR_N"/>
    <property type="match status" value="1"/>
</dbReference>
<reference evidence="4 5" key="1">
    <citation type="submission" date="2020-01" db="EMBL/GenBank/DDBJ databases">
        <title>Polyphasic characterisation and genomic insights into a novel alkali tolerant bacterium VR-M41.</title>
        <authorList>
            <person name="Vemuluri V.R."/>
        </authorList>
    </citation>
    <scope>NUCLEOTIDE SEQUENCE [LARGE SCALE GENOMIC DNA]</scope>
    <source>
        <strain evidence="4 5">VR-M41</strain>
    </source>
</reference>
<feature type="domain" description="Solute-binding protein family 5" evidence="2">
    <location>
        <begin position="179"/>
        <end position="329"/>
    </location>
</feature>
<gene>
    <name evidence="4" type="ORF">GYN08_11490</name>
</gene>
<evidence type="ECO:0000313" key="5">
    <source>
        <dbReference type="Proteomes" id="UP000800303"/>
    </source>
</evidence>
<feature type="domain" description="Transcriptional regulator SgrR N-terminal HTH" evidence="3">
    <location>
        <begin position="10"/>
        <end position="101"/>
    </location>
</feature>
<organism evidence="4 5">
    <name type="scientific">Saccharibacillus alkalitolerans</name>
    <dbReference type="NCBI Taxonomy" id="2705290"/>
    <lineage>
        <taxon>Bacteria</taxon>
        <taxon>Bacillati</taxon>
        <taxon>Bacillota</taxon>
        <taxon>Bacilli</taxon>
        <taxon>Bacillales</taxon>
        <taxon>Paenibacillaceae</taxon>
        <taxon>Saccharibacillus</taxon>
    </lineage>
</organism>
<proteinExistence type="predicted"/>
<dbReference type="InterPro" id="IPR039424">
    <property type="entry name" value="SBP_5"/>
</dbReference>
<dbReference type="InterPro" id="IPR025370">
    <property type="entry name" value="SgrR_HTH_N"/>
</dbReference>
<dbReference type="RefSeq" id="WP_166274335.1">
    <property type="nucleotide sequence ID" value="NZ_JAAFGS010000003.1"/>
</dbReference>
<evidence type="ECO:0000256" key="1">
    <source>
        <dbReference type="ARBA" id="ARBA00023125"/>
    </source>
</evidence>
<dbReference type="EMBL" id="JAAFGS010000003">
    <property type="protein sequence ID" value="NGZ75945.1"/>
    <property type="molecule type" value="Genomic_DNA"/>
</dbReference>
<keyword evidence="5" id="KW-1185">Reference proteome</keyword>
<protein>
    <recommendedName>
        <fullName evidence="6">ABC transporter substrate-binding protein</fullName>
    </recommendedName>
</protein>
<dbReference type="Pfam" id="PF00496">
    <property type="entry name" value="SBP_bac_5"/>
    <property type="match status" value="1"/>
</dbReference>
<dbReference type="PANTHER" id="PTHR30290:SF72">
    <property type="entry name" value="HTH-TYPE TRANSCRIPTIONAL REGULATOR SGRR"/>
    <property type="match status" value="1"/>
</dbReference>
<keyword evidence="1" id="KW-0238">DNA-binding</keyword>
<sequence length="615" mass="69128">MQPEDHYISLYEKLPAEYRRSEVPVALAALAELLCCTTRNAVFLLRRWESEGWVAWRPGSGRSRRSRLRLLVSPEDLLFEKSCKDFDSGHFERAFSSLTASAAAERRFAAWLSQRMGYRLDAAERGGRRRIEESLHFSFYRAAGPLDPAFAVRQTEYHLFGQLFDPLLLPAADGSAAAHIAHAWEHSEDYTRWTFYLRKGVLFHDGSELTARDATFTLKRLRSSDTASPHRHWYGNLSGIEADGPYRLKIETSVPEPLLADILALPSSSVVRESGLSAGTDAVHAPPFSGSGPYVLTHSGSNGLTIEAFDRYFLGRPHLDKVVMWVLADFGGAPGADQIGFVPFREKDTDSLREESELSREKLELKFLIFNFRTNGPQLSREFRSKAARLIAEAEPAGALGGNRKPLEGAYRFPGGAPDRIDLDRCAEKTHPVFRLPEVDQAAGEPLSVHPSHSEPGRFPLRLSSYDMPLHAEDLEWVAERLGRGGIACEPGILPFRQWTLFDEPADLLLGSIVLHPSAELSELALLSELSGVLQNVLAKPQLEALNAEVAEIRREPEPQTRRRRLDGIMAELHRACVWLPLYTTFQHTVYDSRLQDVRLSPYAFPDYRTMWLRG</sequence>
<evidence type="ECO:0008006" key="6">
    <source>
        <dbReference type="Google" id="ProtNLM"/>
    </source>
</evidence>
<comment type="caution">
    <text evidence="4">The sequence shown here is derived from an EMBL/GenBank/DDBJ whole genome shotgun (WGS) entry which is preliminary data.</text>
</comment>
<name>A0ABX0F7P1_9BACL</name>
<evidence type="ECO:0000313" key="4">
    <source>
        <dbReference type="EMBL" id="NGZ75945.1"/>
    </source>
</evidence>
<evidence type="ECO:0000259" key="3">
    <source>
        <dbReference type="Pfam" id="PF12793"/>
    </source>
</evidence>
<accession>A0ABX0F7P1</accession>
<dbReference type="InterPro" id="IPR000914">
    <property type="entry name" value="SBP_5_dom"/>
</dbReference>
<dbReference type="Proteomes" id="UP000800303">
    <property type="component" value="Unassembled WGS sequence"/>
</dbReference>
<dbReference type="PANTHER" id="PTHR30290">
    <property type="entry name" value="PERIPLASMIC BINDING COMPONENT OF ABC TRANSPORTER"/>
    <property type="match status" value="1"/>
</dbReference>
<evidence type="ECO:0000259" key="2">
    <source>
        <dbReference type="Pfam" id="PF00496"/>
    </source>
</evidence>